<proteinExistence type="predicted"/>
<dbReference type="OrthoDB" id="1884465at2"/>
<organism evidence="3 4">
    <name type="scientific">Caloramator mitchellensis</name>
    <dbReference type="NCBI Taxonomy" id="908809"/>
    <lineage>
        <taxon>Bacteria</taxon>
        <taxon>Bacillati</taxon>
        <taxon>Bacillota</taxon>
        <taxon>Clostridia</taxon>
        <taxon>Eubacteriales</taxon>
        <taxon>Clostridiaceae</taxon>
        <taxon>Caloramator</taxon>
    </lineage>
</organism>
<dbReference type="Proteomes" id="UP000052015">
    <property type="component" value="Unassembled WGS sequence"/>
</dbReference>
<accession>A0A0R3JTS9</accession>
<keyword evidence="4" id="KW-1185">Reference proteome</keyword>
<evidence type="ECO:0000256" key="2">
    <source>
        <dbReference type="SAM" id="MobiDB-lite"/>
    </source>
</evidence>
<comment type="caution">
    <text evidence="3">The sequence shown here is derived from an EMBL/GenBank/DDBJ whole genome shotgun (WGS) entry which is preliminary data.</text>
</comment>
<evidence type="ECO:0000313" key="3">
    <source>
        <dbReference type="EMBL" id="KRQ86888.1"/>
    </source>
</evidence>
<dbReference type="STRING" id="908809.ABG79_01379"/>
<sequence>MFIDEFVEKNEDIKLLLDIYKEEFREAYKKLKKNQTKKKKAIIRNSQWIFMKWYFSSLIDNTYFSPANIINRIVYERYGGESVVLPNITPIFIENEIRDFRVSFRIDHILRCSVLDDVRKLQEIIKENPLEMKNVPLDKIFDVYKNEVSIKEENYYLYLLQFALMVGAIQIVEEKNSRRLVAVDKEIDRWSETQYYKILIDYIIANTEYHLKRVINSDVINADYVKNLLKNKMIFEEVAKSLLKALGLKKKQIEKFLMNDFEGLNFSYLNEFIMAESILIKEFIIPFSYYIPIIQPCYLDGLKFNELFDMVIQAEEENEPVEEIIFTSMLIYDLSRLGDTILRSPRRVKYQDVFDKKVDVQEIISMRKQITENPEFFDFWKNIKINDLEDLLKSLEEEYKKEEKNEEKPKKKFHKEGNVIHLFKKD</sequence>
<protein>
    <submittedName>
        <fullName evidence="3">Uncharacterized protein</fullName>
    </submittedName>
</protein>
<gene>
    <name evidence="3" type="ORF">ABG79_01379</name>
</gene>
<feature type="region of interest" description="Disordered" evidence="2">
    <location>
        <begin position="402"/>
        <end position="426"/>
    </location>
</feature>
<evidence type="ECO:0000256" key="1">
    <source>
        <dbReference type="SAM" id="Coils"/>
    </source>
</evidence>
<reference evidence="3 4" key="1">
    <citation type="submission" date="2015-09" db="EMBL/GenBank/DDBJ databases">
        <title>Draft genome sequence of a Caloramator mitchellensis, a moderate thermophile from the Great Artesian Basin of Australia.</title>
        <authorList>
            <person name="Patel B.K."/>
        </authorList>
    </citation>
    <scope>NUCLEOTIDE SEQUENCE [LARGE SCALE GENOMIC DNA]</scope>
    <source>
        <strain evidence="3 4">VF08</strain>
    </source>
</reference>
<dbReference type="RefSeq" id="WP_057978470.1">
    <property type="nucleotide sequence ID" value="NZ_LKHP01000006.1"/>
</dbReference>
<feature type="coiled-coil region" evidence="1">
    <location>
        <begin position="3"/>
        <end position="41"/>
    </location>
</feature>
<dbReference type="PATRIC" id="fig|908809.3.peg.1388"/>
<dbReference type="EMBL" id="LKHP01000006">
    <property type="protein sequence ID" value="KRQ86888.1"/>
    <property type="molecule type" value="Genomic_DNA"/>
</dbReference>
<dbReference type="AlphaFoldDB" id="A0A0R3JTS9"/>
<evidence type="ECO:0000313" key="4">
    <source>
        <dbReference type="Proteomes" id="UP000052015"/>
    </source>
</evidence>
<keyword evidence="1" id="KW-0175">Coiled coil</keyword>
<name>A0A0R3JTS9_CALMK</name>